<feature type="transmembrane region" description="Helical" evidence="2">
    <location>
        <begin position="52"/>
        <end position="70"/>
    </location>
</feature>
<gene>
    <name evidence="3" type="ORF">GA0070618_2886</name>
</gene>
<keyword evidence="2" id="KW-0472">Membrane</keyword>
<dbReference type="OrthoDB" id="3331620at2"/>
<feature type="compositionally biased region" description="Pro residues" evidence="1">
    <location>
        <begin position="333"/>
        <end position="346"/>
    </location>
</feature>
<sequence>MAIRTWGRSLLVALGVSALAGAGQLGIAYGLGILRFARSFVDAPGHWPAQLVWVSWFAAGATMVGAVFAERYARRADLPVTTVVQVTIAVAATLGATVVAPLCMLPARNAQVPSGDPVLTVAVSALFGALAGTVAALAVLRYAPVSWNVAASTAAIWLLALLSVVPSLGAVGQLPTVRLGALDPAWLAPDTAGRLAVLILPGLALLVGAAVAGVARWRGQPPLLGGASGVAAPLLVAVAYLLAGSPQGDDGYQSKPYLAALLAVPTGALGAAAAAVLRRPELDAATLLRWPPAGLATLLRRSPPTVAALLRRPLRTRSRSDAIEPTDILRPLPADPGPPPVPAPPRPTDDTVSAPAQPTDDPAPTPTRVTSHPAPAPTRATSDPAPAPAGSAGTAPPVSGATGHDVEADWFETTIPQPAVPAPEPTGDVTAEPPGRAGPQPVGRLPWHVPQPTGADRNRPGTTDWPSTPGTAQTVSTGGLDWSRPSPDRYAGDVGPGPVPTPREMPGLGHTDTTSGGTPDDTGASTGTGPGTHSSAAPLPRAAGSAGDQGDASATGGFRKLRGLLRRDRSPAGAGTGGRSEGAEPALLPQDEEYVDWVAQLGQPMPDTVAPSDPGDRRSLRSDARHPHD</sequence>
<feature type="transmembrane region" description="Helical" evidence="2">
    <location>
        <begin position="257"/>
        <end position="277"/>
    </location>
</feature>
<accession>A0A1C4XA03</accession>
<reference evidence="4" key="1">
    <citation type="submission" date="2016-06" db="EMBL/GenBank/DDBJ databases">
        <authorList>
            <person name="Varghese N."/>
            <person name="Submissions Spin"/>
        </authorList>
    </citation>
    <scope>NUCLEOTIDE SEQUENCE [LARGE SCALE GENOMIC DNA]</scope>
    <source>
        <strain evidence="4">DSM 43816</strain>
    </source>
</reference>
<dbReference type="RefSeq" id="WP_143740245.1">
    <property type="nucleotide sequence ID" value="NZ_LT607413.1"/>
</dbReference>
<feature type="compositionally biased region" description="Polar residues" evidence="1">
    <location>
        <begin position="460"/>
        <end position="477"/>
    </location>
</feature>
<feature type="transmembrane region" description="Helical" evidence="2">
    <location>
        <begin position="119"/>
        <end position="143"/>
    </location>
</feature>
<evidence type="ECO:0000256" key="2">
    <source>
        <dbReference type="SAM" id="Phobius"/>
    </source>
</evidence>
<feature type="compositionally biased region" description="Low complexity" evidence="1">
    <location>
        <begin position="509"/>
        <end position="558"/>
    </location>
</feature>
<feature type="compositionally biased region" description="Basic and acidic residues" evidence="1">
    <location>
        <begin position="614"/>
        <end position="629"/>
    </location>
</feature>
<feature type="transmembrane region" description="Helical" evidence="2">
    <location>
        <begin position="222"/>
        <end position="242"/>
    </location>
</feature>
<feature type="compositionally biased region" description="Low complexity" evidence="1">
    <location>
        <begin position="380"/>
        <end position="401"/>
    </location>
</feature>
<evidence type="ECO:0000313" key="4">
    <source>
        <dbReference type="Proteomes" id="UP000198253"/>
    </source>
</evidence>
<name>A0A1C4XA03_MICEC</name>
<keyword evidence="4" id="KW-1185">Reference proteome</keyword>
<evidence type="ECO:0000256" key="1">
    <source>
        <dbReference type="SAM" id="MobiDB-lite"/>
    </source>
</evidence>
<keyword evidence="2" id="KW-0812">Transmembrane</keyword>
<feature type="transmembrane region" description="Helical" evidence="2">
    <location>
        <begin position="155"/>
        <end position="175"/>
    </location>
</feature>
<organism evidence="3 4">
    <name type="scientific">Micromonospora echinospora</name>
    <name type="common">Micromonospora purpurea</name>
    <dbReference type="NCBI Taxonomy" id="1877"/>
    <lineage>
        <taxon>Bacteria</taxon>
        <taxon>Bacillati</taxon>
        <taxon>Actinomycetota</taxon>
        <taxon>Actinomycetes</taxon>
        <taxon>Micromonosporales</taxon>
        <taxon>Micromonosporaceae</taxon>
        <taxon>Micromonospora</taxon>
    </lineage>
</organism>
<feature type="compositionally biased region" description="Low complexity" evidence="1">
    <location>
        <begin position="350"/>
        <end position="362"/>
    </location>
</feature>
<dbReference type="Proteomes" id="UP000198253">
    <property type="component" value="Chromosome I"/>
</dbReference>
<dbReference type="InParanoid" id="A0A1C4XA03"/>
<dbReference type="AlphaFoldDB" id="A0A1C4XA03"/>
<dbReference type="EMBL" id="LT607413">
    <property type="protein sequence ID" value="SCF05266.1"/>
    <property type="molecule type" value="Genomic_DNA"/>
</dbReference>
<protein>
    <submittedName>
        <fullName evidence="3">Uncharacterized protein</fullName>
    </submittedName>
</protein>
<feature type="transmembrane region" description="Helical" evidence="2">
    <location>
        <begin position="195"/>
        <end position="215"/>
    </location>
</feature>
<feature type="region of interest" description="Disordered" evidence="1">
    <location>
        <begin position="310"/>
        <end position="629"/>
    </location>
</feature>
<keyword evidence="2" id="KW-1133">Transmembrane helix</keyword>
<proteinExistence type="predicted"/>
<evidence type="ECO:0000313" key="3">
    <source>
        <dbReference type="EMBL" id="SCF05266.1"/>
    </source>
</evidence>
<feature type="transmembrane region" description="Helical" evidence="2">
    <location>
        <begin position="82"/>
        <end position="107"/>
    </location>
</feature>